<protein>
    <recommendedName>
        <fullName evidence="6">Ribosomal RNA adenine methylase transferase N-terminal domain-containing protein</fullName>
    </recommendedName>
</protein>
<name>A0A383F3I3_9ZZZZ</name>
<dbReference type="GO" id="GO:0032259">
    <property type="term" value="P:methylation"/>
    <property type="evidence" value="ECO:0007669"/>
    <property type="project" value="UniProtKB-KW"/>
</dbReference>
<keyword evidence="1" id="KW-0489">Methyltransferase</keyword>
<dbReference type="GO" id="GO:0008168">
    <property type="term" value="F:methyltransferase activity"/>
    <property type="evidence" value="ECO:0007669"/>
    <property type="project" value="UniProtKB-KW"/>
</dbReference>
<dbReference type="InterPro" id="IPR029063">
    <property type="entry name" value="SAM-dependent_MTases_sf"/>
</dbReference>
<dbReference type="AlphaFoldDB" id="A0A383F3I3"/>
<organism evidence="5">
    <name type="scientific">marine metagenome</name>
    <dbReference type="NCBI Taxonomy" id="408172"/>
    <lineage>
        <taxon>unclassified sequences</taxon>
        <taxon>metagenomes</taxon>
        <taxon>ecological metagenomes</taxon>
    </lineage>
</organism>
<evidence type="ECO:0000256" key="2">
    <source>
        <dbReference type="ARBA" id="ARBA00022679"/>
    </source>
</evidence>
<dbReference type="Pfam" id="PF00398">
    <property type="entry name" value="RrnaAD"/>
    <property type="match status" value="1"/>
</dbReference>
<keyword evidence="3" id="KW-0949">S-adenosyl-L-methionine</keyword>
<evidence type="ECO:0000256" key="3">
    <source>
        <dbReference type="ARBA" id="ARBA00022691"/>
    </source>
</evidence>
<accession>A0A383F3I3</accession>
<dbReference type="GO" id="GO:0003723">
    <property type="term" value="F:RNA binding"/>
    <property type="evidence" value="ECO:0007669"/>
    <property type="project" value="UniProtKB-KW"/>
</dbReference>
<dbReference type="InterPro" id="IPR001737">
    <property type="entry name" value="KsgA/Erm"/>
</dbReference>
<keyword evidence="2" id="KW-0808">Transferase</keyword>
<evidence type="ECO:0008006" key="6">
    <source>
        <dbReference type="Google" id="ProtNLM"/>
    </source>
</evidence>
<keyword evidence="4" id="KW-0694">RNA-binding</keyword>
<evidence type="ECO:0000313" key="5">
    <source>
        <dbReference type="EMBL" id="SVE62948.1"/>
    </source>
</evidence>
<reference evidence="5" key="1">
    <citation type="submission" date="2018-05" db="EMBL/GenBank/DDBJ databases">
        <authorList>
            <person name="Lanie J.A."/>
            <person name="Ng W.-L."/>
            <person name="Kazmierczak K.M."/>
            <person name="Andrzejewski T.M."/>
            <person name="Davidsen T.M."/>
            <person name="Wayne K.J."/>
            <person name="Tettelin H."/>
            <person name="Glass J.I."/>
            <person name="Rusch D."/>
            <person name="Podicherti R."/>
            <person name="Tsui H.-C.T."/>
            <person name="Winkler M.E."/>
        </authorList>
    </citation>
    <scope>NUCLEOTIDE SEQUENCE</scope>
</reference>
<dbReference type="Gene3D" id="3.40.50.150">
    <property type="entry name" value="Vaccinia Virus protein VP39"/>
    <property type="match status" value="1"/>
</dbReference>
<evidence type="ECO:0000256" key="4">
    <source>
        <dbReference type="ARBA" id="ARBA00022884"/>
    </source>
</evidence>
<dbReference type="SUPFAM" id="SSF53335">
    <property type="entry name" value="S-adenosyl-L-methionine-dependent methyltransferases"/>
    <property type="match status" value="1"/>
</dbReference>
<gene>
    <name evidence="5" type="ORF">METZ01_LOCUS515802</name>
</gene>
<feature type="non-terminal residue" evidence="5">
    <location>
        <position position="147"/>
    </location>
</feature>
<proteinExistence type="predicted"/>
<sequence length="147" mass="16685">MKNIQFIKESLKSLKEVGTVFPSSKFVVSKMIEPINFEKDISILEFGSGTGVITKEILKNMTVRSKLICFETNESFQKELKQKFDGKITLINDSAENMKLHLNKLEITKVDYIISSIPLLTLQKNTTNNILLTSAEILGKNKKFVQL</sequence>
<evidence type="ECO:0000256" key="1">
    <source>
        <dbReference type="ARBA" id="ARBA00022603"/>
    </source>
</evidence>
<dbReference type="EMBL" id="UINC01230709">
    <property type="protein sequence ID" value="SVE62948.1"/>
    <property type="molecule type" value="Genomic_DNA"/>
</dbReference>